<dbReference type="EMBL" id="LYBM01000020">
    <property type="protein sequence ID" value="ODA33020.1"/>
    <property type="molecule type" value="Genomic_DNA"/>
</dbReference>
<dbReference type="InterPro" id="IPR018060">
    <property type="entry name" value="HTH_AraC"/>
</dbReference>
<evidence type="ECO:0000313" key="5">
    <source>
        <dbReference type="EMBL" id="ODA33020.1"/>
    </source>
</evidence>
<dbReference type="InterPro" id="IPR020449">
    <property type="entry name" value="Tscrpt_reg_AraC-type_HTH"/>
</dbReference>
<dbReference type="Pfam" id="PF12625">
    <property type="entry name" value="Arabinose_bd"/>
    <property type="match status" value="1"/>
</dbReference>
<evidence type="ECO:0000256" key="1">
    <source>
        <dbReference type="ARBA" id="ARBA00023015"/>
    </source>
</evidence>
<proteinExistence type="predicted"/>
<dbReference type="PRINTS" id="PR00032">
    <property type="entry name" value="HTHARAC"/>
</dbReference>
<dbReference type="Proteomes" id="UP000094936">
    <property type="component" value="Unassembled WGS sequence"/>
</dbReference>
<comment type="caution">
    <text evidence="5">The sequence shown here is derived from an EMBL/GenBank/DDBJ whole genome shotgun (WGS) entry which is preliminary data.</text>
</comment>
<organism evidence="5 6">
    <name type="scientific">Veronia pacifica</name>
    <dbReference type="NCBI Taxonomy" id="1080227"/>
    <lineage>
        <taxon>Bacteria</taxon>
        <taxon>Pseudomonadati</taxon>
        <taxon>Pseudomonadota</taxon>
        <taxon>Gammaproteobacteria</taxon>
        <taxon>Vibrionales</taxon>
        <taxon>Vibrionaceae</taxon>
        <taxon>Veronia</taxon>
    </lineage>
</organism>
<evidence type="ECO:0000256" key="2">
    <source>
        <dbReference type="ARBA" id="ARBA00023125"/>
    </source>
</evidence>
<keyword evidence="3" id="KW-0804">Transcription</keyword>
<dbReference type="GO" id="GO:0005829">
    <property type="term" value="C:cytosol"/>
    <property type="evidence" value="ECO:0007669"/>
    <property type="project" value="TreeGrafter"/>
</dbReference>
<name>A0A1C3EIG5_9GAMM</name>
<dbReference type="PANTHER" id="PTHR47894:SF1">
    <property type="entry name" value="HTH-TYPE TRANSCRIPTIONAL REGULATOR VQSM"/>
    <property type="match status" value="1"/>
</dbReference>
<dbReference type="GO" id="GO:0003700">
    <property type="term" value="F:DNA-binding transcription factor activity"/>
    <property type="evidence" value="ECO:0007669"/>
    <property type="project" value="InterPro"/>
</dbReference>
<feature type="domain" description="HTH araC/xylS-type" evidence="4">
    <location>
        <begin position="235"/>
        <end position="336"/>
    </location>
</feature>
<dbReference type="PANTHER" id="PTHR47894">
    <property type="entry name" value="HTH-TYPE TRANSCRIPTIONAL REGULATOR GADX"/>
    <property type="match status" value="1"/>
</dbReference>
<dbReference type="InterPro" id="IPR009057">
    <property type="entry name" value="Homeodomain-like_sf"/>
</dbReference>
<dbReference type="PROSITE" id="PS01124">
    <property type="entry name" value="HTH_ARAC_FAMILY_2"/>
    <property type="match status" value="1"/>
</dbReference>
<reference evidence="5 6" key="1">
    <citation type="submission" date="2016-05" db="EMBL/GenBank/DDBJ databases">
        <title>Genomic Taxonomy of the Vibrionaceae.</title>
        <authorList>
            <person name="Gomez-Gil B."/>
            <person name="Enciso-Ibarra J."/>
        </authorList>
    </citation>
    <scope>NUCLEOTIDE SEQUENCE [LARGE SCALE GENOMIC DNA]</scope>
    <source>
        <strain evidence="5 6">CAIM 1920</strain>
    </source>
</reference>
<sequence length="345" mass="39772">MIDKLTQFPVTYLCFVDKQLKSMGLNIDSALRRYGLNPNELEKHDEEFTTETFFKLMDEAVHVAEHPQMGLLIGQQMRLNAHGALGFAALNCENFWQILELAEKFVSARTGHIYSMTHRERGEKVEIVIHVNTDIIDPMVRNSLLEAFVVALYNVMSETFTDSLPDISVHFDFPGVTNGIENSVFDCSVIYGSAYCGLMTTKASMEQKIKTSYPGSFREANKMCERELECFTDPHSLANKVEQKLENANLNDFGLNEMASVFNMSPRSFHRRLQDEGMTYKTIVESVRHQKATEMLRSEHLSIQEVAYNLGYSDPASFRRAFRRWENMSPMEYRESLQIKHRHYT</sequence>
<keyword evidence="2" id="KW-0238">DNA-binding</keyword>
<dbReference type="GO" id="GO:0000976">
    <property type="term" value="F:transcription cis-regulatory region binding"/>
    <property type="evidence" value="ECO:0007669"/>
    <property type="project" value="TreeGrafter"/>
</dbReference>
<accession>A0A1C3EIG5</accession>
<dbReference type="AlphaFoldDB" id="A0A1C3EIG5"/>
<dbReference type="SMART" id="SM00342">
    <property type="entry name" value="HTH_ARAC"/>
    <property type="match status" value="1"/>
</dbReference>
<dbReference type="Pfam" id="PF12833">
    <property type="entry name" value="HTH_18"/>
    <property type="match status" value="1"/>
</dbReference>
<dbReference type="Gene3D" id="1.10.10.60">
    <property type="entry name" value="Homeodomain-like"/>
    <property type="match status" value="1"/>
</dbReference>
<dbReference type="InterPro" id="IPR032687">
    <property type="entry name" value="AraC-type_N"/>
</dbReference>
<evidence type="ECO:0000313" key="6">
    <source>
        <dbReference type="Proteomes" id="UP000094936"/>
    </source>
</evidence>
<evidence type="ECO:0000256" key="3">
    <source>
        <dbReference type="ARBA" id="ARBA00023163"/>
    </source>
</evidence>
<keyword evidence="6" id="KW-1185">Reference proteome</keyword>
<dbReference type="STRING" id="1080227.A8L45_12070"/>
<dbReference type="SUPFAM" id="SSF46689">
    <property type="entry name" value="Homeodomain-like"/>
    <property type="match status" value="1"/>
</dbReference>
<gene>
    <name evidence="5" type="ORF">A8L45_12070</name>
</gene>
<keyword evidence="1" id="KW-0805">Transcription regulation</keyword>
<evidence type="ECO:0000259" key="4">
    <source>
        <dbReference type="PROSITE" id="PS01124"/>
    </source>
</evidence>
<protein>
    <recommendedName>
        <fullName evidence="4">HTH araC/xylS-type domain-containing protein</fullName>
    </recommendedName>
</protein>